<reference evidence="2" key="1">
    <citation type="journal article" date="2020" name="Nature">
        <title>Giant virus diversity and host interactions through global metagenomics.</title>
        <authorList>
            <person name="Schulz F."/>
            <person name="Roux S."/>
            <person name="Paez-Espino D."/>
            <person name="Jungbluth S."/>
            <person name="Walsh D.A."/>
            <person name="Denef V.J."/>
            <person name="McMahon K.D."/>
            <person name="Konstantinidis K.T."/>
            <person name="Eloe-Fadrosh E.A."/>
            <person name="Kyrpides N.C."/>
            <person name="Woyke T."/>
        </authorList>
    </citation>
    <scope>NUCLEOTIDE SEQUENCE</scope>
    <source>
        <strain evidence="2">GVMAG-M-3300023184-178</strain>
    </source>
</reference>
<dbReference type="EMBL" id="MN740035">
    <property type="protein sequence ID" value="QHT85169.1"/>
    <property type="molecule type" value="Genomic_DNA"/>
</dbReference>
<sequence>MSSKKRKTPGKTPDSPDEEEERSINQALFLDNSTSEAETPFLSVQFDQLQHSPIIITITRSIFKFGFTDSKFESRIATNEFMGKPGRCKVATIF</sequence>
<name>A0A6C0HXD7_9ZZZZ</name>
<evidence type="ECO:0000313" key="2">
    <source>
        <dbReference type="EMBL" id="QHT85169.1"/>
    </source>
</evidence>
<organism evidence="2">
    <name type="scientific">viral metagenome</name>
    <dbReference type="NCBI Taxonomy" id="1070528"/>
    <lineage>
        <taxon>unclassified sequences</taxon>
        <taxon>metagenomes</taxon>
        <taxon>organismal metagenomes</taxon>
    </lineage>
</organism>
<feature type="non-terminal residue" evidence="2">
    <location>
        <position position="94"/>
    </location>
</feature>
<dbReference type="AlphaFoldDB" id="A0A6C0HXD7"/>
<proteinExistence type="predicted"/>
<protein>
    <submittedName>
        <fullName evidence="2">Uncharacterized protein</fullName>
    </submittedName>
</protein>
<evidence type="ECO:0000256" key="1">
    <source>
        <dbReference type="SAM" id="MobiDB-lite"/>
    </source>
</evidence>
<accession>A0A6C0HXD7</accession>
<feature type="region of interest" description="Disordered" evidence="1">
    <location>
        <begin position="1"/>
        <end position="25"/>
    </location>
</feature>